<evidence type="ECO:0000313" key="2">
    <source>
        <dbReference type="Proteomes" id="UP000199120"/>
    </source>
</evidence>
<dbReference type="EMBL" id="FOAJ01000028">
    <property type="protein sequence ID" value="SEM14122.1"/>
    <property type="molecule type" value="Genomic_DNA"/>
</dbReference>
<dbReference type="RefSeq" id="WP_090550019.1">
    <property type="nucleotide sequence ID" value="NZ_FNSR01000002.1"/>
</dbReference>
<protein>
    <submittedName>
        <fullName evidence="1">Uncharacterized protein</fullName>
    </submittedName>
</protein>
<proteinExistence type="predicted"/>
<accession>A0A1H7VXS0</accession>
<sequence>MKEARAKQFLNDVRRPLLTLHKAILDHERASYEREFGPVTAAGFLQVLINGSGFRWLMPLSTVIANVDEALDAKNSTAEDRIGAVQSVIALFETNGQPSTFLERYQALLQASPDVLHLHAQLVPILQGVKAD</sequence>
<dbReference type="AlphaFoldDB" id="A0A1H7VXS0"/>
<dbReference type="Proteomes" id="UP000199120">
    <property type="component" value="Unassembled WGS sequence"/>
</dbReference>
<dbReference type="STRING" id="416943.SAMN05445871_4919"/>
<organism evidence="1 2">
    <name type="scientific">Paraburkholderia caballeronis</name>
    <dbReference type="NCBI Taxonomy" id="416943"/>
    <lineage>
        <taxon>Bacteria</taxon>
        <taxon>Pseudomonadati</taxon>
        <taxon>Pseudomonadota</taxon>
        <taxon>Betaproteobacteria</taxon>
        <taxon>Burkholderiales</taxon>
        <taxon>Burkholderiaceae</taxon>
        <taxon>Paraburkholderia</taxon>
    </lineage>
</organism>
<gene>
    <name evidence="1" type="ORF">SAMN05192542_12859</name>
</gene>
<name>A0A1H7VXS0_9BURK</name>
<reference evidence="2" key="1">
    <citation type="submission" date="2016-10" db="EMBL/GenBank/DDBJ databases">
        <authorList>
            <person name="Varghese N."/>
            <person name="Submissions S."/>
        </authorList>
    </citation>
    <scope>NUCLEOTIDE SEQUENCE [LARGE SCALE GENOMIC DNA]</scope>
    <source>
        <strain evidence="2">LMG 26416</strain>
    </source>
</reference>
<dbReference type="OrthoDB" id="9787633at2"/>
<evidence type="ECO:0000313" key="1">
    <source>
        <dbReference type="EMBL" id="SEM14122.1"/>
    </source>
</evidence>
<keyword evidence="2" id="KW-1185">Reference proteome</keyword>